<feature type="region of interest" description="Disordered" evidence="1">
    <location>
        <begin position="49"/>
        <end position="87"/>
    </location>
</feature>
<evidence type="ECO:0000313" key="3">
    <source>
        <dbReference type="EMBL" id="MBK0392301.1"/>
    </source>
</evidence>
<gene>
    <name evidence="3" type="ORF">I8E28_06845</name>
</gene>
<dbReference type="EMBL" id="JAEDAO010000001">
    <property type="protein sequence ID" value="MBK0392301.1"/>
    <property type="molecule type" value="Genomic_DNA"/>
</dbReference>
<comment type="caution">
    <text evidence="3">The sequence shown here is derived from an EMBL/GenBank/DDBJ whole genome shotgun (WGS) entry which is preliminary data.</text>
</comment>
<dbReference type="RefSeq" id="WP_200787244.1">
    <property type="nucleotide sequence ID" value="NZ_JAEDAO010000001.1"/>
</dbReference>
<dbReference type="GO" id="GO:0006355">
    <property type="term" value="P:regulation of DNA-templated transcription"/>
    <property type="evidence" value="ECO:0007669"/>
    <property type="project" value="InterPro"/>
</dbReference>
<evidence type="ECO:0000256" key="1">
    <source>
        <dbReference type="SAM" id="MobiDB-lite"/>
    </source>
</evidence>
<dbReference type="AlphaFoldDB" id="A0A934Q0M9"/>
<dbReference type="Gene3D" id="1.10.1220.10">
    <property type="entry name" value="Met repressor-like"/>
    <property type="match status" value="1"/>
</dbReference>
<organism evidence="3 4">
    <name type="scientific">Ramlibacter algicola</name>
    <dbReference type="NCBI Taxonomy" id="2795217"/>
    <lineage>
        <taxon>Bacteria</taxon>
        <taxon>Pseudomonadati</taxon>
        <taxon>Pseudomonadota</taxon>
        <taxon>Betaproteobacteria</taxon>
        <taxon>Burkholderiales</taxon>
        <taxon>Comamonadaceae</taxon>
        <taxon>Ramlibacter</taxon>
    </lineage>
</organism>
<dbReference type="InterPro" id="IPR045559">
    <property type="entry name" value="RHH_9"/>
</dbReference>
<reference evidence="3" key="1">
    <citation type="submission" date="2020-12" db="EMBL/GenBank/DDBJ databases">
        <title>Ramlibacter sp. nov., isolated from a freshwater alga, Cryptomonas.</title>
        <authorList>
            <person name="Kim H.M."/>
            <person name="Jeon C.O."/>
        </authorList>
    </citation>
    <scope>NUCLEOTIDE SEQUENCE</scope>
    <source>
        <strain evidence="3">CrO1</strain>
    </source>
</reference>
<protein>
    <submittedName>
        <fullName evidence="3">CopG family transcriptional regulator</fullName>
    </submittedName>
</protein>
<dbReference type="InterPro" id="IPR010985">
    <property type="entry name" value="Ribbon_hlx_hlx"/>
</dbReference>
<feature type="domain" description="Ribbon-helix-helix protein RHH" evidence="2">
    <location>
        <begin position="8"/>
        <end position="48"/>
    </location>
</feature>
<feature type="compositionally biased region" description="Basic residues" evidence="1">
    <location>
        <begin position="78"/>
        <end position="87"/>
    </location>
</feature>
<evidence type="ECO:0000259" key="2">
    <source>
        <dbReference type="Pfam" id="PF19839"/>
    </source>
</evidence>
<keyword evidence="4" id="KW-1185">Reference proteome</keyword>
<sequence length="87" mass="9630">MPPVPQLKTARLTVLLDPSRKQAFEQACHANDMTPSQVLRHLIRDYVTSGGRSLSPSVRPITVQPAREDDASAAPQRRAARRTATRN</sequence>
<dbReference type="InterPro" id="IPR013321">
    <property type="entry name" value="Arc_rbn_hlx_hlx"/>
</dbReference>
<dbReference type="Proteomes" id="UP000617041">
    <property type="component" value="Unassembled WGS sequence"/>
</dbReference>
<accession>A0A934Q0M9</accession>
<evidence type="ECO:0000313" key="4">
    <source>
        <dbReference type="Proteomes" id="UP000617041"/>
    </source>
</evidence>
<dbReference type="Pfam" id="PF19839">
    <property type="entry name" value="RHH_9"/>
    <property type="match status" value="1"/>
</dbReference>
<dbReference type="CDD" id="cd21631">
    <property type="entry name" value="RHH_CopG_NikR-like"/>
    <property type="match status" value="1"/>
</dbReference>
<proteinExistence type="predicted"/>
<name>A0A934Q0M9_9BURK</name>
<dbReference type="SUPFAM" id="SSF47598">
    <property type="entry name" value="Ribbon-helix-helix"/>
    <property type="match status" value="1"/>
</dbReference>